<accession>A0AAV7XED8</accession>
<feature type="domain" description="C2H2-type" evidence="1">
    <location>
        <begin position="726"/>
        <end position="748"/>
    </location>
</feature>
<keyword evidence="3" id="KW-1185">Reference proteome</keyword>
<evidence type="ECO:0000313" key="3">
    <source>
        <dbReference type="Proteomes" id="UP001075354"/>
    </source>
</evidence>
<dbReference type="InterPro" id="IPR003604">
    <property type="entry name" value="Matrin/U1-like-C_Znf_C2H2"/>
</dbReference>
<proteinExistence type="predicted"/>
<reference evidence="2" key="1">
    <citation type="submission" date="2022-12" db="EMBL/GenBank/DDBJ databases">
        <title>Chromosome-level genome assembly of the bean flower thrips Megalurothrips usitatus.</title>
        <authorList>
            <person name="Ma L."/>
            <person name="Liu Q."/>
            <person name="Li H."/>
            <person name="Cai W."/>
        </authorList>
    </citation>
    <scope>NUCLEOTIDE SEQUENCE</scope>
    <source>
        <strain evidence="2">Cailab_2022a</strain>
    </source>
</reference>
<dbReference type="PROSITE" id="PS00028">
    <property type="entry name" value="ZINC_FINGER_C2H2_1"/>
    <property type="match status" value="1"/>
</dbReference>
<protein>
    <recommendedName>
        <fullName evidence="1">C2H2-type domain-containing protein</fullName>
    </recommendedName>
</protein>
<dbReference type="AlphaFoldDB" id="A0AAV7XED8"/>
<organism evidence="2 3">
    <name type="scientific">Megalurothrips usitatus</name>
    <name type="common">bean blossom thrips</name>
    <dbReference type="NCBI Taxonomy" id="439358"/>
    <lineage>
        <taxon>Eukaryota</taxon>
        <taxon>Metazoa</taxon>
        <taxon>Ecdysozoa</taxon>
        <taxon>Arthropoda</taxon>
        <taxon>Hexapoda</taxon>
        <taxon>Insecta</taxon>
        <taxon>Pterygota</taxon>
        <taxon>Neoptera</taxon>
        <taxon>Paraneoptera</taxon>
        <taxon>Thysanoptera</taxon>
        <taxon>Terebrantia</taxon>
        <taxon>Thripoidea</taxon>
        <taxon>Thripidae</taxon>
        <taxon>Megalurothrips</taxon>
    </lineage>
</organism>
<gene>
    <name evidence="2" type="ORF">ONE63_002174</name>
</gene>
<dbReference type="InterPro" id="IPR013087">
    <property type="entry name" value="Znf_C2H2_type"/>
</dbReference>
<comment type="caution">
    <text evidence="2">The sequence shown here is derived from an EMBL/GenBank/DDBJ whole genome shotgun (WGS) entry which is preliminary data.</text>
</comment>
<evidence type="ECO:0000313" key="2">
    <source>
        <dbReference type="EMBL" id="KAJ1523045.1"/>
    </source>
</evidence>
<dbReference type="SMART" id="SM00451">
    <property type="entry name" value="ZnF_U1"/>
    <property type="match status" value="3"/>
</dbReference>
<dbReference type="GO" id="GO:0003676">
    <property type="term" value="F:nucleic acid binding"/>
    <property type="evidence" value="ECO:0007669"/>
    <property type="project" value="InterPro"/>
</dbReference>
<evidence type="ECO:0000259" key="1">
    <source>
        <dbReference type="PROSITE" id="PS00028"/>
    </source>
</evidence>
<dbReference type="GO" id="GO:0008270">
    <property type="term" value="F:zinc ion binding"/>
    <property type="evidence" value="ECO:0007669"/>
    <property type="project" value="InterPro"/>
</dbReference>
<dbReference type="Proteomes" id="UP001075354">
    <property type="component" value="Chromosome 11"/>
</dbReference>
<dbReference type="EMBL" id="JAPTSV010000011">
    <property type="protein sequence ID" value="KAJ1523045.1"/>
    <property type="molecule type" value="Genomic_DNA"/>
</dbReference>
<dbReference type="SMART" id="SM00355">
    <property type="entry name" value="ZnF_C2H2"/>
    <property type="match status" value="5"/>
</dbReference>
<sequence length="907" mass="101163">MGNSPTSGCSVNGKKMLQGRSVCGSESPTRVETTFSSYNDSLLNDLSLNNGPVIFGSDVNLQEHYKSSTAHALRMKFGEEFAIRRSKIAADYSDSTRKYNDLAFNQNSGERECKNDASIKEGSRSKISRYYCGPCSSYVSKINVLLHESSEKHRQCCYAWVRGSDGLLQVKQETGTPVHTSGKWIEKHNGCESDSQVKVDVRASISEQFLEMMKKYLSLEKFVKLQKGGFYFCSKCELSTSVFKMMAHVIKMDHLHKSSANRENLGVMEEKENILKHMLEVKSMVKFGKSALKNIRTVINIARYNVSRLPRKGTALLPVEKGCRLSDPPSSDEKDLIDTESEAFDLSDDEENVMPSIVVEKVSNSSHSSYHEEILGKIVAPVSCNSGWKTIRTDEVSEKEVNEATDEYFSLEDVSTVGGSSLNFKCELCNICNCKKKMFSHILTENHMNSSWAKRQTRTTVNGKLELLAFFLLLLSENQKWETLSCCSIGLFTRAMARLKGLTELGNVGLTPVDHALKPGLCTQTPLTGSSFYEASSMHSECVNQEEKCKSLEGQECASIATQKLDNSSIFIGGSESVNLNDEIDQICADKDIDDFEFECETCGGVFPIFNHDFKLSMDMHFQSPVHSLATAVPVERNASSVAEISKDSKTSNFPALGFSTAVTDGKKAVSFRKMTQDLTTLNSPALVHQNSANSELSFQERRSIVISEVFLLEQNYVVEQNGFNCKLCEVQLKTKIQMFHHLISTTHLNKEWSNSQTSEALNQKSKTISLLMRHRYSVAALGNAAFWINQLSLAKRRGVSLPNETMRVNSMVMKPSKHETKHAVDKPDRKLHHDISQRTQNLPKQHGRDLSNTFFCEVCNKKMSINSQISHLSGKSHQSKISAVLKNLASGLSSLKFEGNSANVDD</sequence>
<name>A0AAV7XED8_9NEOP</name>